<evidence type="ECO:0000256" key="3">
    <source>
        <dbReference type="ARBA" id="ARBA00022448"/>
    </source>
</evidence>
<dbReference type="GO" id="GO:0043162">
    <property type="term" value="P:ubiquitin-dependent protein catabolic process via the multivesicular body sorting pathway"/>
    <property type="evidence" value="ECO:0007669"/>
    <property type="project" value="TreeGrafter"/>
</dbReference>
<dbReference type="AlphaFoldDB" id="A0A8C4ZWH2"/>
<dbReference type="Proteomes" id="UP000694546">
    <property type="component" value="Chromosome 16"/>
</dbReference>
<keyword evidence="4" id="KW-0967">Endosome</keyword>
<dbReference type="InterPro" id="IPR029012">
    <property type="entry name" value="Helix_hairpin_bin_sf"/>
</dbReference>
<keyword evidence="11" id="KW-1185">Reference proteome</keyword>
<dbReference type="GeneTree" id="ENSGT00980000199093"/>
<dbReference type="PANTHER" id="PTHR13678">
    <property type="entry name" value="VACUOLAR PROTEIN SORTING-ASSOCIATED PROTEIN 37"/>
    <property type="match status" value="1"/>
</dbReference>
<organism evidence="10 11">
    <name type="scientific">Gadus morhua</name>
    <name type="common">Atlantic cod</name>
    <dbReference type="NCBI Taxonomy" id="8049"/>
    <lineage>
        <taxon>Eukaryota</taxon>
        <taxon>Metazoa</taxon>
        <taxon>Chordata</taxon>
        <taxon>Craniata</taxon>
        <taxon>Vertebrata</taxon>
        <taxon>Euteleostomi</taxon>
        <taxon>Actinopterygii</taxon>
        <taxon>Neopterygii</taxon>
        <taxon>Teleostei</taxon>
        <taxon>Neoteleostei</taxon>
        <taxon>Acanthomorphata</taxon>
        <taxon>Zeiogadaria</taxon>
        <taxon>Gadariae</taxon>
        <taxon>Gadiformes</taxon>
        <taxon>Gadoidei</taxon>
        <taxon>Gadidae</taxon>
        <taxon>Gadus</taxon>
    </lineage>
</organism>
<dbReference type="InterPro" id="IPR009851">
    <property type="entry name" value="Mod_r"/>
</dbReference>
<protein>
    <submittedName>
        <fullName evidence="10">Vacuolar protein sorting-associated protein 37B-like</fullName>
    </submittedName>
</protein>
<keyword evidence="3 7" id="KW-0813">Transport</keyword>
<accession>A0A8C4ZWH2</accession>
<evidence type="ECO:0000256" key="6">
    <source>
        <dbReference type="ARBA" id="ARBA00025010"/>
    </source>
</evidence>
<evidence type="ECO:0000256" key="4">
    <source>
        <dbReference type="ARBA" id="ARBA00022753"/>
    </source>
</evidence>
<keyword evidence="5 7" id="KW-0653">Protein transport</keyword>
<dbReference type="SUPFAM" id="SSF140111">
    <property type="entry name" value="Endosomal sorting complex assembly domain"/>
    <property type="match status" value="1"/>
</dbReference>
<reference evidence="10" key="2">
    <citation type="submission" date="2025-09" db="UniProtKB">
        <authorList>
            <consortium name="Ensembl"/>
        </authorList>
    </citation>
    <scope>IDENTIFICATION</scope>
</reference>
<dbReference type="GO" id="GO:0006623">
    <property type="term" value="P:protein targeting to vacuole"/>
    <property type="evidence" value="ECO:0007669"/>
    <property type="project" value="TreeGrafter"/>
</dbReference>
<evidence type="ECO:0000256" key="2">
    <source>
        <dbReference type="ARBA" id="ARBA00007617"/>
    </source>
</evidence>
<gene>
    <name evidence="10" type="primary">LOC115561721</name>
</gene>
<comment type="function">
    <text evidence="6">Component of the ESCRT-I complex, a regulator of vesicular trafficking process. Required for the sorting of endocytic ubiquitinated cargos into multivesicular bodies. May be involved in cell growth and differentiation.</text>
</comment>
<evidence type="ECO:0000256" key="7">
    <source>
        <dbReference type="PROSITE-ProRule" id="PRU00646"/>
    </source>
</evidence>
<dbReference type="OrthoDB" id="8921242at2759"/>
<comment type="similarity">
    <text evidence="2">Belongs to the VPS37 family.</text>
</comment>
<evidence type="ECO:0000256" key="8">
    <source>
        <dbReference type="SAM" id="MobiDB-lite"/>
    </source>
</evidence>
<evidence type="ECO:0000313" key="11">
    <source>
        <dbReference type="Proteomes" id="UP000694546"/>
    </source>
</evidence>
<comment type="subcellular location">
    <subcellularLocation>
        <location evidence="1">Late endosome membrane</location>
        <topology evidence="1">Peripheral membrane protein</topology>
    </subcellularLocation>
</comment>
<dbReference type="PROSITE" id="PS51314">
    <property type="entry name" value="VPS37_C"/>
    <property type="match status" value="1"/>
</dbReference>
<dbReference type="RefSeq" id="XP_030237792.1">
    <property type="nucleotide sequence ID" value="XM_030381932.1"/>
</dbReference>
<dbReference type="Pfam" id="PF07200">
    <property type="entry name" value="Mod_r"/>
    <property type="match status" value="1"/>
</dbReference>
<dbReference type="GeneID" id="115561721"/>
<sequence length="252" mass="28652">MSAQFGFLRITELRRLLQDEEKCNAIIRYSEKFQSLKSAIENILVSNHRLSKASLFHKPAFRDTKRLLAMKYKELEKLMGNIRAKLSYLDEKYTGLLHMVQLSLVKNILSVEQESEALLQRFVDGETPVGDFLEGFLHLRKLYHVRQVLRNVTRDMVITRRTPGSPAGVGTTGDPRRFVPSPAGPLSHPRCDRFCSLAPVLVLPAIGRSLAPLPLVHPPSGALGRREAPPRGQGGSYWVHHHHHHHHHLHHH</sequence>
<name>A0A8C4ZWH2_GADMO</name>
<dbReference type="GO" id="GO:0006612">
    <property type="term" value="P:protein targeting to membrane"/>
    <property type="evidence" value="ECO:0007669"/>
    <property type="project" value="TreeGrafter"/>
</dbReference>
<dbReference type="Ensembl" id="ENSGMOT00000060391.1">
    <property type="protein sequence ID" value="ENSGMOP00000023614.1"/>
    <property type="gene ID" value="ENSGMOG00000033784.1"/>
</dbReference>
<evidence type="ECO:0000313" key="10">
    <source>
        <dbReference type="Ensembl" id="ENSGMOP00000023614.1"/>
    </source>
</evidence>
<evidence type="ECO:0000256" key="1">
    <source>
        <dbReference type="ARBA" id="ARBA00004633"/>
    </source>
</evidence>
<feature type="region of interest" description="Disordered" evidence="8">
    <location>
        <begin position="221"/>
        <end position="252"/>
    </location>
</feature>
<dbReference type="Gene3D" id="1.10.287.660">
    <property type="entry name" value="Helix hairpin bin"/>
    <property type="match status" value="1"/>
</dbReference>
<dbReference type="GO" id="GO:0031902">
    <property type="term" value="C:late endosome membrane"/>
    <property type="evidence" value="ECO:0007669"/>
    <property type="project" value="UniProtKB-SubCell"/>
</dbReference>
<dbReference type="InterPro" id="IPR037202">
    <property type="entry name" value="ESCRT_assembly_dom"/>
</dbReference>
<proteinExistence type="inferred from homology"/>
<reference evidence="10" key="1">
    <citation type="submission" date="2025-08" db="UniProtKB">
        <authorList>
            <consortium name="Ensembl"/>
        </authorList>
    </citation>
    <scope>IDENTIFICATION</scope>
</reference>
<dbReference type="PANTHER" id="PTHR13678:SF24">
    <property type="entry name" value="SI:CH211-284F22.3"/>
    <property type="match status" value="1"/>
</dbReference>
<evidence type="ECO:0000256" key="5">
    <source>
        <dbReference type="ARBA" id="ARBA00022927"/>
    </source>
</evidence>
<dbReference type="GO" id="GO:0000813">
    <property type="term" value="C:ESCRT I complex"/>
    <property type="evidence" value="ECO:0007669"/>
    <property type="project" value="UniProtKB-ARBA"/>
</dbReference>
<feature type="compositionally biased region" description="Basic residues" evidence="8">
    <location>
        <begin position="239"/>
        <end position="252"/>
    </location>
</feature>
<feature type="domain" description="VPS37 C-terminal" evidence="9">
    <location>
        <begin position="79"/>
        <end position="167"/>
    </location>
</feature>
<evidence type="ECO:0000259" key="9">
    <source>
        <dbReference type="PROSITE" id="PS51314"/>
    </source>
</evidence>